<dbReference type="CDD" id="cd12432">
    <property type="entry name" value="RRM_ACINU"/>
    <property type="match status" value="1"/>
</dbReference>
<evidence type="ECO:0008006" key="7">
    <source>
        <dbReference type="Google" id="ProtNLM"/>
    </source>
</evidence>
<dbReference type="SMART" id="SM00513">
    <property type="entry name" value="SAP"/>
    <property type="match status" value="1"/>
</dbReference>
<feature type="compositionally biased region" description="Basic and acidic residues" evidence="2">
    <location>
        <begin position="139"/>
        <end position="156"/>
    </location>
</feature>
<dbReference type="InterPro" id="IPR035979">
    <property type="entry name" value="RBD_domain_sf"/>
</dbReference>
<dbReference type="Pfam" id="PF02037">
    <property type="entry name" value="SAP"/>
    <property type="match status" value="1"/>
</dbReference>
<dbReference type="Proteomes" id="UP000245768">
    <property type="component" value="Unassembled WGS sequence"/>
</dbReference>
<sequence length="560" mass="61499">MTIDVASLKVAELKEELSARGLPTTGLKKELALRLQEVVDAAFSAQPSGGGEQRQQQQQQGADGDDKRGGANVEQGDTAEREEDDRPSGGAQQAPQDIEIASIRGASPAPHPGASTTVKDTALAEAGVEQLEAADQEEAVSRNIEEEDLTDAKDDVVVPPALGTSDDERAPRADGEVNDPRPADEMMLEGQQTDDAQELSILHPNGLSLHTTPPLPLDSSQSSLSLPLTRAVEENQDLLAPSRCIYITGLVRPLTTQMLQSRVEEFGPLASLWLDGVKTHAFATFEAIETAQQARQTLDKTTFPPETGRAISVFPIPEDIAKRCIEMEDMAWEKDKTKMELRMAVEDGEARFSIHRLDALQPSAEGRARGGPLKSRLSEPRRDRSNGGKYSTHGHAGGRTAGPWAKEHFHARPDDETRSKRHRREDARDDDRDGKRARGATDDRLRLIEERIMAERQSRGGPPPPQTYHGHRRGGGGGGGGGGGNDWPSRRPPPLYQGFPPSRGYDDYPPHSSRGRDGDRDRARERYPPPRRDWGPPRDRDERDRRPAPPLRPSPPPPRY</sequence>
<dbReference type="PROSITE" id="PS50800">
    <property type="entry name" value="SAP"/>
    <property type="match status" value="1"/>
</dbReference>
<dbReference type="InterPro" id="IPR036361">
    <property type="entry name" value="SAP_dom_sf"/>
</dbReference>
<feature type="compositionally biased region" description="Basic and acidic residues" evidence="2">
    <location>
        <begin position="376"/>
        <end position="386"/>
    </location>
</feature>
<dbReference type="InterPro" id="IPR012677">
    <property type="entry name" value="Nucleotide-bd_a/b_plait_sf"/>
</dbReference>
<dbReference type="PROSITE" id="PS50102">
    <property type="entry name" value="RRM"/>
    <property type="match status" value="1"/>
</dbReference>
<evidence type="ECO:0000256" key="2">
    <source>
        <dbReference type="SAM" id="MobiDB-lite"/>
    </source>
</evidence>
<dbReference type="RefSeq" id="XP_025380338.1">
    <property type="nucleotide sequence ID" value="XM_025518073.1"/>
</dbReference>
<dbReference type="EMBL" id="KZ819634">
    <property type="protein sequence ID" value="PWN93140.1"/>
    <property type="molecule type" value="Genomic_DNA"/>
</dbReference>
<feature type="region of interest" description="Disordered" evidence="2">
    <location>
        <begin position="43"/>
        <end position="183"/>
    </location>
</feature>
<evidence type="ECO:0000313" key="5">
    <source>
        <dbReference type="EMBL" id="PWN93140.1"/>
    </source>
</evidence>
<gene>
    <name evidence="5" type="ORF">FA10DRAFT_14634</name>
</gene>
<evidence type="ECO:0000259" key="3">
    <source>
        <dbReference type="PROSITE" id="PS50102"/>
    </source>
</evidence>
<dbReference type="PANTHER" id="PTHR47031">
    <property type="entry name" value="SAP DNA-BINDING DOMAIN-CONTAINING PROTEIN"/>
    <property type="match status" value="1"/>
</dbReference>
<dbReference type="PANTHER" id="PTHR47031:SF3">
    <property type="entry name" value="SAP DOMAIN-CONTAINING PROTEIN"/>
    <property type="match status" value="1"/>
</dbReference>
<organism evidence="5 6">
    <name type="scientific">Acaromyces ingoldii</name>
    <dbReference type="NCBI Taxonomy" id="215250"/>
    <lineage>
        <taxon>Eukaryota</taxon>
        <taxon>Fungi</taxon>
        <taxon>Dikarya</taxon>
        <taxon>Basidiomycota</taxon>
        <taxon>Ustilaginomycotina</taxon>
        <taxon>Exobasidiomycetes</taxon>
        <taxon>Exobasidiales</taxon>
        <taxon>Cryptobasidiaceae</taxon>
        <taxon>Acaromyces</taxon>
    </lineage>
</organism>
<feature type="compositionally biased region" description="Basic and acidic residues" evidence="2">
    <location>
        <begin position="405"/>
        <end position="458"/>
    </location>
</feature>
<proteinExistence type="predicted"/>
<keyword evidence="1" id="KW-0694">RNA-binding</keyword>
<dbReference type="AlphaFoldDB" id="A0A316YU89"/>
<accession>A0A316YU89</accession>
<feature type="compositionally biased region" description="Basic and acidic residues" evidence="2">
    <location>
        <begin position="166"/>
        <end position="183"/>
    </location>
</feature>
<dbReference type="GO" id="GO:0003723">
    <property type="term" value="F:RNA binding"/>
    <property type="evidence" value="ECO:0007669"/>
    <property type="project" value="UniProtKB-UniRule"/>
</dbReference>
<evidence type="ECO:0000259" key="4">
    <source>
        <dbReference type="PROSITE" id="PS50800"/>
    </source>
</evidence>
<protein>
    <recommendedName>
        <fullName evidence="7">SAP domain-containing protein</fullName>
    </recommendedName>
</protein>
<keyword evidence="6" id="KW-1185">Reference proteome</keyword>
<dbReference type="InterPro" id="IPR003034">
    <property type="entry name" value="SAP_dom"/>
</dbReference>
<feature type="compositionally biased region" description="Gly residues" evidence="2">
    <location>
        <begin position="475"/>
        <end position="485"/>
    </location>
</feature>
<dbReference type="Gene3D" id="3.30.70.330">
    <property type="match status" value="1"/>
</dbReference>
<evidence type="ECO:0000256" key="1">
    <source>
        <dbReference type="PROSITE-ProRule" id="PRU00176"/>
    </source>
</evidence>
<dbReference type="GeneID" id="37039989"/>
<feature type="compositionally biased region" description="Basic and acidic residues" evidence="2">
    <location>
        <begin position="504"/>
        <end position="547"/>
    </location>
</feature>
<dbReference type="OrthoDB" id="5348404at2759"/>
<feature type="region of interest" description="Disordered" evidence="2">
    <location>
        <begin position="356"/>
        <end position="560"/>
    </location>
</feature>
<dbReference type="SUPFAM" id="SSF68906">
    <property type="entry name" value="SAP domain"/>
    <property type="match status" value="1"/>
</dbReference>
<feature type="compositionally biased region" description="Low complexity" evidence="2">
    <location>
        <begin position="53"/>
        <end position="62"/>
    </location>
</feature>
<feature type="domain" description="RRM" evidence="3">
    <location>
        <begin position="243"/>
        <end position="313"/>
    </location>
</feature>
<dbReference type="InParanoid" id="A0A316YU89"/>
<dbReference type="Gene3D" id="1.10.720.30">
    <property type="entry name" value="SAP domain"/>
    <property type="match status" value="1"/>
</dbReference>
<reference evidence="5 6" key="1">
    <citation type="journal article" date="2018" name="Mol. Biol. Evol.">
        <title>Broad Genomic Sampling Reveals a Smut Pathogenic Ancestry of the Fungal Clade Ustilaginomycotina.</title>
        <authorList>
            <person name="Kijpornyongpan T."/>
            <person name="Mondo S.J."/>
            <person name="Barry K."/>
            <person name="Sandor L."/>
            <person name="Lee J."/>
            <person name="Lipzen A."/>
            <person name="Pangilinan J."/>
            <person name="LaButti K."/>
            <person name="Hainaut M."/>
            <person name="Henrissat B."/>
            <person name="Grigoriev I.V."/>
            <person name="Spatafora J.W."/>
            <person name="Aime M.C."/>
        </authorList>
    </citation>
    <scope>NUCLEOTIDE SEQUENCE [LARGE SCALE GENOMIC DNA]</scope>
    <source>
        <strain evidence="5 6">MCA 4198</strain>
    </source>
</reference>
<name>A0A316YU89_9BASI</name>
<feature type="domain" description="SAP" evidence="4">
    <location>
        <begin position="5"/>
        <end position="39"/>
    </location>
</feature>
<evidence type="ECO:0000313" key="6">
    <source>
        <dbReference type="Proteomes" id="UP000245768"/>
    </source>
</evidence>
<dbReference type="STRING" id="215250.A0A316YU89"/>
<dbReference type="InterPro" id="IPR034257">
    <property type="entry name" value="Acinus_RRM"/>
</dbReference>
<dbReference type="SUPFAM" id="SSF54928">
    <property type="entry name" value="RNA-binding domain, RBD"/>
    <property type="match status" value="1"/>
</dbReference>
<feature type="compositionally biased region" description="Pro residues" evidence="2">
    <location>
        <begin position="548"/>
        <end position="560"/>
    </location>
</feature>
<dbReference type="InterPro" id="IPR000504">
    <property type="entry name" value="RRM_dom"/>
</dbReference>